<feature type="transmembrane region" description="Helical" evidence="7">
    <location>
        <begin position="141"/>
        <end position="168"/>
    </location>
</feature>
<dbReference type="AlphaFoldDB" id="A0A2D1U0A3"/>
<keyword evidence="7" id="KW-1133">Transmembrane helix</keyword>
<evidence type="ECO:0000256" key="1">
    <source>
        <dbReference type="ARBA" id="ARBA00000085"/>
    </source>
</evidence>
<dbReference type="SMART" id="SM00388">
    <property type="entry name" value="HisKA"/>
    <property type="match status" value="1"/>
</dbReference>
<comment type="catalytic activity">
    <reaction evidence="1">
        <text>ATP + protein L-histidine = ADP + protein N-phospho-L-histidine.</text>
        <dbReference type="EC" id="2.7.13.3"/>
    </reaction>
</comment>
<dbReference type="Pfam" id="PF00512">
    <property type="entry name" value="HisKA"/>
    <property type="match status" value="1"/>
</dbReference>
<dbReference type="InterPro" id="IPR003661">
    <property type="entry name" value="HisK_dim/P_dom"/>
</dbReference>
<accession>A0A2D1U0A3</accession>
<dbReference type="GO" id="GO:0016036">
    <property type="term" value="P:cellular response to phosphate starvation"/>
    <property type="evidence" value="ECO:0007669"/>
    <property type="project" value="TreeGrafter"/>
</dbReference>
<dbReference type="PANTHER" id="PTHR45453">
    <property type="entry name" value="PHOSPHATE REGULON SENSOR PROTEIN PHOR"/>
    <property type="match status" value="1"/>
</dbReference>
<dbReference type="InterPro" id="IPR005467">
    <property type="entry name" value="His_kinase_dom"/>
</dbReference>
<keyword evidence="4" id="KW-0808">Transferase</keyword>
<dbReference type="KEGG" id="pgs:CPT03_00335"/>
<evidence type="ECO:0000256" key="5">
    <source>
        <dbReference type="ARBA" id="ARBA00022777"/>
    </source>
</evidence>
<feature type="domain" description="Histidine kinase" evidence="8">
    <location>
        <begin position="227"/>
        <end position="437"/>
    </location>
</feature>
<dbReference type="GO" id="GO:0005886">
    <property type="term" value="C:plasma membrane"/>
    <property type="evidence" value="ECO:0007669"/>
    <property type="project" value="TreeGrafter"/>
</dbReference>
<dbReference type="Gene3D" id="3.30.565.10">
    <property type="entry name" value="Histidine kinase-like ATPase, C-terminal domain"/>
    <property type="match status" value="1"/>
</dbReference>
<dbReference type="InterPro" id="IPR003594">
    <property type="entry name" value="HATPase_dom"/>
</dbReference>
<keyword evidence="3" id="KW-0597">Phosphoprotein</keyword>
<proteinExistence type="predicted"/>
<dbReference type="PANTHER" id="PTHR45453:SF1">
    <property type="entry name" value="PHOSPHATE REGULON SENSOR PROTEIN PHOR"/>
    <property type="match status" value="1"/>
</dbReference>
<dbReference type="Gene3D" id="1.10.287.130">
    <property type="match status" value="1"/>
</dbReference>
<dbReference type="GO" id="GO:0000155">
    <property type="term" value="F:phosphorelay sensor kinase activity"/>
    <property type="evidence" value="ECO:0007669"/>
    <property type="project" value="InterPro"/>
</dbReference>
<evidence type="ECO:0000256" key="4">
    <source>
        <dbReference type="ARBA" id="ARBA00022679"/>
    </source>
</evidence>
<dbReference type="Proteomes" id="UP000223749">
    <property type="component" value="Chromosome"/>
</dbReference>
<dbReference type="EMBL" id="CP024091">
    <property type="protein sequence ID" value="ATP55020.1"/>
    <property type="molecule type" value="Genomic_DNA"/>
</dbReference>
<dbReference type="PRINTS" id="PR00344">
    <property type="entry name" value="BCTRLSENSOR"/>
</dbReference>
<dbReference type="EC" id="2.7.13.3" evidence="2"/>
<dbReference type="InterPro" id="IPR050351">
    <property type="entry name" value="BphY/WalK/GraS-like"/>
</dbReference>
<evidence type="ECO:0000256" key="2">
    <source>
        <dbReference type="ARBA" id="ARBA00012438"/>
    </source>
</evidence>
<dbReference type="OrthoDB" id="1522504at2"/>
<dbReference type="CDD" id="cd00082">
    <property type="entry name" value="HisKA"/>
    <property type="match status" value="1"/>
</dbReference>
<evidence type="ECO:0000313" key="10">
    <source>
        <dbReference type="Proteomes" id="UP000223749"/>
    </source>
</evidence>
<dbReference type="InterPro" id="IPR036890">
    <property type="entry name" value="HATPase_C_sf"/>
</dbReference>
<keyword evidence="5 9" id="KW-0418">Kinase</keyword>
<keyword evidence="6" id="KW-0902">Two-component regulatory system</keyword>
<dbReference type="SMART" id="SM00387">
    <property type="entry name" value="HATPase_c"/>
    <property type="match status" value="1"/>
</dbReference>
<keyword evidence="7" id="KW-0812">Transmembrane</keyword>
<evidence type="ECO:0000256" key="7">
    <source>
        <dbReference type="SAM" id="Phobius"/>
    </source>
</evidence>
<name>A0A2D1U0A3_9SPHI</name>
<organism evidence="9 10">
    <name type="scientific">Pedobacter ginsengisoli</name>
    <dbReference type="NCBI Taxonomy" id="363852"/>
    <lineage>
        <taxon>Bacteria</taxon>
        <taxon>Pseudomonadati</taxon>
        <taxon>Bacteroidota</taxon>
        <taxon>Sphingobacteriia</taxon>
        <taxon>Sphingobacteriales</taxon>
        <taxon>Sphingobacteriaceae</taxon>
        <taxon>Pedobacter</taxon>
    </lineage>
</organism>
<dbReference type="SUPFAM" id="SSF47384">
    <property type="entry name" value="Homodimeric domain of signal transducing histidine kinase"/>
    <property type="match status" value="1"/>
</dbReference>
<gene>
    <name evidence="9" type="ORF">CPT03_00335</name>
</gene>
<evidence type="ECO:0000259" key="8">
    <source>
        <dbReference type="PROSITE" id="PS50109"/>
    </source>
</evidence>
<dbReference type="GO" id="GO:0004721">
    <property type="term" value="F:phosphoprotein phosphatase activity"/>
    <property type="evidence" value="ECO:0007669"/>
    <property type="project" value="TreeGrafter"/>
</dbReference>
<keyword evidence="10" id="KW-1185">Reference proteome</keyword>
<sequence length="437" mass="50088">MKLQFKLAFYNTITKIAIITFLGILILVSINHISVKHLQQRLIQKKAKFVSNLSTGEINDLLTQQKTFTDYNLLKEEYIILKQVKQNNKPLKNHFSQEIRSIEDNEEEYQILTADLVFEGTRYELELGETMAAVSQLEHTISVFTFFILLAAVILTLITDLAFTQFLLAPFYRIIDQKLNRVNDPINFNYEPIKTTTEDFKILDNSISILMNKIATLFLTEKEFIANVSHELLTPISVLNTRLENLLNDEQLTQEGENKLFACLKTLSRLKSIINSLLLISKVENNQFNKPDLISIKDTVTEVYEELEHRLLMMKLKVNINLPEDYNFTGNRSLLHTLISNLVSNAIKYNVQSGLINIYGNKEIDGFHLYIADTGQGMNPEEVKNAFVRFEKFQSKKEDSYGLGLAIAKSIAAFHQIIVDIKSEKDKGTTVELILPI</sequence>
<evidence type="ECO:0000313" key="9">
    <source>
        <dbReference type="EMBL" id="ATP55020.1"/>
    </source>
</evidence>
<dbReference type="RefSeq" id="WP_099436975.1">
    <property type="nucleotide sequence ID" value="NZ_CP024091.1"/>
</dbReference>
<dbReference type="InterPro" id="IPR004358">
    <property type="entry name" value="Sig_transdc_His_kin-like_C"/>
</dbReference>
<dbReference type="PROSITE" id="PS50109">
    <property type="entry name" value="HIS_KIN"/>
    <property type="match status" value="1"/>
</dbReference>
<feature type="transmembrane region" description="Helical" evidence="7">
    <location>
        <begin position="12"/>
        <end position="35"/>
    </location>
</feature>
<dbReference type="InterPro" id="IPR036097">
    <property type="entry name" value="HisK_dim/P_sf"/>
</dbReference>
<evidence type="ECO:0000256" key="6">
    <source>
        <dbReference type="ARBA" id="ARBA00023012"/>
    </source>
</evidence>
<evidence type="ECO:0000256" key="3">
    <source>
        <dbReference type="ARBA" id="ARBA00022553"/>
    </source>
</evidence>
<keyword evidence="7" id="KW-0472">Membrane</keyword>
<reference evidence="9 10" key="1">
    <citation type="submission" date="2017-10" db="EMBL/GenBank/DDBJ databases">
        <title>Whole genome of Pedobacter ginsengisoli T01R-27 isolated from tomato rhizosphere.</title>
        <authorList>
            <person name="Weon H.-Y."/>
            <person name="Lee S.A."/>
            <person name="Sang M.K."/>
            <person name="Song J."/>
        </authorList>
    </citation>
    <scope>NUCLEOTIDE SEQUENCE [LARGE SCALE GENOMIC DNA]</scope>
    <source>
        <strain evidence="9 10">T01R-27</strain>
    </source>
</reference>
<protein>
    <recommendedName>
        <fullName evidence="2">histidine kinase</fullName>
        <ecNumber evidence="2">2.7.13.3</ecNumber>
    </recommendedName>
</protein>
<dbReference type="SUPFAM" id="SSF55874">
    <property type="entry name" value="ATPase domain of HSP90 chaperone/DNA topoisomerase II/histidine kinase"/>
    <property type="match status" value="1"/>
</dbReference>
<dbReference type="Pfam" id="PF02518">
    <property type="entry name" value="HATPase_c"/>
    <property type="match status" value="1"/>
</dbReference>